<evidence type="ECO:0000313" key="3">
    <source>
        <dbReference type="Proteomes" id="UP000288216"/>
    </source>
</evidence>
<dbReference type="InterPro" id="IPR005162">
    <property type="entry name" value="Retrotrans_gag_dom"/>
</dbReference>
<proteinExistence type="predicted"/>
<evidence type="ECO:0000259" key="1">
    <source>
        <dbReference type="Pfam" id="PF03732"/>
    </source>
</evidence>
<dbReference type="OMA" id="WFRAFEY"/>
<dbReference type="Pfam" id="PF03732">
    <property type="entry name" value="Retrotrans_gag"/>
    <property type="match status" value="1"/>
</dbReference>
<gene>
    <name evidence="2" type="ORF">scyTo_0026017</name>
</gene>
<feature type="domain" description="Retrotransposon gag" evidence="1">
    <location>
        <begin position="65"/>
        <end position="127"/>
    </location>
</feature>
<organism evidence="2 3">
    <name type="scientific">Scyliorhinus torazame</name>
    <name type="common">Cloudy catshark</name>
    <name type="synonym">Catulus torazame</name>
    <dbReference type="NCBI Taxonomy" id="75743"/>
    <lineage>
        <taxon>Eukaryota</taxon>
        <taxon>Metazoa</taxon>
        <taxon>Chordata</taxon>
        <taxon>Craniata</taxon>
        <taxon>Vertebrata</taxon>
        <taxon>Chondrichthyes</taxon>
        <taxon>Elasmobranchii</taxon>
        <taxon>Galeomorphii</taxon>
        <taxon>Galeoidea</taxon>
        <taxon>Carcharhiniformes</taxon>
        <taxon>Scyliorhinidae</taxon>
        <taxon>Scyliorhinus</taxon>
    </lineage>
</organism>
<dbReference type="AlphaFoldDB" id="A0A401QJ65"/>
<accession>A0A401QJ65</accession>
<evidence type="ECO:0000313" key="2">
    <source>
        <dbReference type="EMBL" id="GCB85403.1"/>
    </source>
</evidence>
<sequence length="156" mass="18159">MHADLKPEKLNLEARTPEAKEIFKFWLRCFEAYLDSLETPILGPRKLRLLHARVSHRISAMLEKATTYEEAVEIPRKRFVKPINEVHARHLLSNCRQRSGETLDEFIEKLTALTKDCDHQDVTGEIHMKLHIRDAFVSGIRSTYIPVLGQCHHLRP</sequence>
<comment type="caution">
    <text evidence="2">The sequence shown here is derived from an EMBL/GenBank/DDBJ whole genome shotgun (WGS) entry which is preliminary data.</text>
</comment>
<dbReference type="Proteomes" id="UP000288216">
    <property type="component" value="Unassembled WGS sequence"/>
</dbReference>
<protein>
    <recommendedName>
        <fullName evidence="1">Retrotransposon gag domain-containing protein</fullName>
    </recommendedName>
</protein>
<reference evidence="2 3" key="1">
    <citation type="journal article" date="2018" name="Nat. Ecol. Evol.">
        <title>Shark genomes provide insights into elasmobranch evolution and the origin of vertebrates.</title>
        <authorList>
            <person name="Hara Y"/>
            <person name="Yamaguchi K"/>
            <person name="Onimaru K"/>
            <person name="Kadota M"/>
            <person name="Koyanagi M"/>
            <person name="Keeley SD"/>
            <person name="Tatsumi K"/>
            <person name="Tanaka K"/>
            <person name="Motone F"/>
            <person name="Kageyama Y"/>
            <person name="Nozu R"/>
            <person name="Adachi N"/>
            <person name="Nishimura O"/>
            <person name="Nakagawa R"/>
            <person name="Tanegashima C"/>
            <person name="Kiyatake I"/>
            <person name="Matsumoto R"/>
            <person name="Murakumo K"/>
            <person name="Nishida K"/>
            <person name="Terakita A"/>
            <person name="Kuratani S"/>
            <person name="Sato K"/>
            <person name="Hyodo S Kuraku.S."/>
        </authorList>
    </citation>
    <scope>NUCLEOTIDE SEQUENCE [LARGE SCALE GENOMIC DNA]</scope>
</reference>
<name>A0A401QJ65_SCYTO</name>
<dbReference type="EMBL" id="BFAA01149247">
    <property type="protein sequence ID" value="GCB85403.1"/>
    <property type="molecule type" value="Genomic_DNA"/>
</dbReference>
<keyword evidence="3" id="KW-1185">Reference proteome</keyword>
<dbReference type="OrthoDB" id="6492514at2759"/>